<dbReference type="RefSeq" id="WP_077171681.1">
    <property type="nucleotide sequence ID" value="NZ_MTLN01000004.1"/>
</dbReference>
<reference evidence="1 2" key="1">
    <citation type="submission" date="2017-01" db="EMBL/GenBank/DDBJ databases">
        <title>Pseudomonas psychrotolerans genome sequencing and assembly.</title>
        <authorList>
            <person name="Vyas B."/>
            <person name="Mayilraj S."/>
        </authorList>
    </citation>
    <scope>NUCLEOTIDE SEQUENCE [LARGE SCALE GENOMIC DNA]</scope>
    <source>
        <strain evidence="1 2">SDS18</strain>
    </source>
</reference>
<dbReference type="EMBL" id="MTLN01000004">
    <property type="protein sequence ID" value="ONN71699.1"/>
    <property type="molecule type" value="Genomic_DNA"/>
</dbReference>
<keyword evidence="2" id="KW-1185">Reference proteome</keyword>
<dbReference type="InterPro" id="IPR012449">
    <property type="entry name" value="Phage_F116_Orf28"/>
</dbReference>
<evidence type="ECO:0000313" key="1">
    <source>
        <dbReference type="EMBL" id="ONN71699.1"/>
    </source>
</evidence>
<gene>
    <name evidence="1" type="ORF">BVL52_08625</name>
</gene>
<evidence type="ECO:0000313" key="2">
    <source>
        <dbReference type="Proteomes" id="UP000189310"/>
    </source>
</evidence>
<proteinExistence type="predicted"/>
<organism evidence="1 2">
    <name type="scientific">Pseudomonas oryzihabitans</name>
    <dbReference type="NCBI Taxonomy" id="47885"/>
    <lineage>
        <taxon>Bacteria</taxon>
        <taxon>Pseudomonadati</taxon>
        <taxon>Pseudomonadota</taxon>
        <taxon>Gammaproteobacteria</taxon>
        <taxon>Pseudomonadales</taxon>
        <taxon>Pseudomonadaceae</taxon>
        <taxon>Pseudomonas</taxon>
    </lineage>
</organism>
<sequence>MPSNAQSAAMTPAERLTIRVSNMINSPRAQAERRAVIHRLDTDPEAIWEAMLEALNEQAELQLTLNDDGTVLVEWAEGYEREAEEWSEGSVAAP</sequence>
<dbReference type="Pfam" id="PF07867">
    <property type="entry name" value="DUF1654"/>
    <property type="match status" value="1"/>
</dbReference>
<dbReference type="Proteomes" id="UP000189310">
    <property type="component" value="Unassembled WGS sequence"/>
</dbReference>
<name>A0ABX3IV51_9PSED</name>
<accession>A0ABX3IV51</accession>
<protein>
    <recommendedName>
        <fullName evidence="3">DUF1654 domain-containing protein</fullName>
    </recommendedName>
</protein>
<evidence type="ECO:0008006" key="3">
    <source>
        <dbReference type="Google" id="ProtNLM"/>
    </source>
</evidence>
<comment type="caution">
    <text evidence="1">The sequence shown here is derived from an EMBL/GenBank/DDBJ whole genome shotgun (WGS) entry which is preliminary data.</text>
</comment>